<feature type="transmembrane region" description="Helical" evidence="1">
    <location>
        <begin position="29"/>
        <end position="47"/>
    </location>
</feature>
<gene>
    <name evidence="3" type="ORF">PAECIP111892_00636</name>
</gene>
<dbReference type="EMBL" id="CAKMMG010000001">
    <property type="protein sequence ID" value="CAH1191407.1"/>
    <property type="molecule type" value="Genomic_DNA"/>
</dbReference>
<keyword evidence="1" id="KW-0472">Membrane</keyword>
<sequence length="48" mass="5324">MFRKNPSKISIIVPKSSGLGWTLNPRHPLGWIVLGALFILAVLKLIIN</sequence>
<dbReference type="Proteomes" id="UP000838324">
    <property type="component" value="Unassembled WGS sequence"/>
</dbReference>
<organism evidence="3 4">
    <name type="scientific">Paenibacillus auburnensis</name>
    <dbReference type="NCBI Taxonomy" id="2905649"/>
    <lineage>
        <taxon>Bacteria</taxon>
        <taxon>Bacillati</taxon>
        <taxon>Bacillota</taxon>
        <taxon>Bacilli</taxon>
        <taxon>Bacillales</taxon>
        <taxon>Paenibacillaceae</taxon>
        <taxon>Paenibacillus</taxon>
    </lineage>
</organism>
<proteinExistence type="predicted"/>
<evidence type="ECO:0000259" key="2">
    <source>
        <dbReference type="Pfam" id="PF19124"/>
    </source>
</evidence>
<dbReference type="Pfam" id="PF19124">
    <property type="entry name" value="DUF5808"/>
    <property type="match status" value="1"/>
</dbReference>
<keyword evidence="1" id="KW-1133">Transmembrane helix</keyword>
<evidence type="ECO:0000313" key="4">
    <source>
        <dbReference type="Proteomes" id="UP000838324"/>
    </source>
</evidence>
<accession>A0ABM9BNH7</accession>
<keyword evidence="4" id="KW-1185">Reference proteome</keyword>
<evidence type="ECO:0000313" key="3">
    <source>
        <dbReference type="EMBL" id="CAH1191407.1"/>
    </source>
</evidence>
<protein>
    <recommendedName>
        <fullName evidence="2">DUF5808 domain-containing protein</fullName>
    </recommendedName>
</protein>
<keyword evidence="1" id="KW-0812">Transmembrane</keyword>
<dbReference type="InterPro" id="IPR043831">
    <property type="entry name" value="DUF5808"/>
</dbReference>
<evidence type="ECO:0000256" key="1">
    <source>
        <dbReference type="SAM" id="Phobius"/>
    </source>
</evidence>
<dbReference type="RefSeq" id="WP_236329678.1">
    <property type="nucleotide sequence ID" value="NZ_CAKMMG010000001.1"/>
</dbReference>
<reference evidence="3" key="1">
    <citation type="submission" date="2022-01" db="EMBL/GenBank/DDBJ databases">
        <authorList>
            <person name="Criscuolo A."/>
        </authorList>
    </citation>
    <scope>NUCLEOTIDE SEQUENCE</scope>
    <source>
        <strain evidence="3">CIP111892</strain>
    </source>
</reference>
<comment type="caution">
    <text evidence="3">The sequence shown here is derived from an EMBL/GenBank/DDBJ whole genome shotgun (WGS) entry which is preliminary data.</text>
</comment>
<name>A0ABM9BNH7_9BACL</name>
<feature type="domain" description="DUF5808" evidence="2">
    <location>
        <begin position="10"/>
        <end position="31"/>
    </location>
</feature>